<keyword evidence="3" id="KW-0808">Transferase</keyword>
<dbReference type="eggNOG" id="COG0344">
    <property type="taxonomic scope" value="Bacteria"/>
</dbReference>
<name>F2NQU1_MARHT</name>
<dbReference type="STRING" id="869210.Marky_1570"/>
<dbReference type="Pfam" id="PF02660">
    <property type="entry name" value="G3P_acyltransf"/>
    <property type="match status" value="1"/>
</dbReference>
<feature type="transmembrane region" description="Helical" evidence="10">
    <location>
        <begin position="141"/>
        <end position="160"/>
    </location>
</feature>
<evidence type="ECO:0008006" key="13">
    <source>
        <dbReference type="Google" id="ProtNLM"/>
    </source>
</evidence>
<dbReference type="Proteomes" id="UP000007030">
    <property type="component" value="Chromosome"/>
</dbReference>
<keyword evidence="12" id="KW-1185">Reference proteome</keyword>
<evidence type="ECO:0000256" key="3">
    <source>
        <dbReference type="ARBA" id="ARBA00022679"/>
    </source>
</evidence>
<dbReference type="SMART" id="SM01207">
    <property type="entry name" value="G3P_acyltransf"/>
    <property type="match status" value="1"/>
</dbReference>
<evidence type="ECO:0000256" key="10">
    <source>
        <dbReference type="SAM" id="Phobius"/>
    </source>
</evidence>
<accession>F2NQU1</accession>
<organism evidence="11 12">
    <name type="scientific">Marinithermus hydrothermalis (strain DSM 14884 / JCM 11576 / T1)</name>
    <dbReference type="NCBI Taxonomy" id="869210"/>
    <lineage>
        <taxon>Bacteria</taxon>
        <taxon>Thermotogati</taxon>
        <taxon>Deinococcota</taxon>
        <taxon>Deinococci</taxon>
        <taxon>Thermales</taxon>
        <taxon>Thermaceae</taxon>
        <taxon>Marinithermus</taxon>
    </lineage>
</organism>
<dbReference type="NCBIfam" id="NF010978">
    <property type="entry name" value="PRK14401.1"/>
    <property type="match status" value="1"/>
</dbReference>
<evidence type="ECO:0000256" key="7">
    <source>
        <dbReference type="ARBA" id="ARBA00023136"/>
    </source>
</evidence>
<keyword evidence="2" id="KW-0444">Lipid biosynthesis</keyword>
<evidence type="ECO:0000256" key="6">
    <source>
        <dbReference type="ARBA" id="ARBA00023098"/>
    </source>
</evidence>
<protein>
    <recommendedName>
        <fullName evidence="13">Glycerol-3-phosphate acyltransferase</fullName>
    </recommendedName>
</protein>
<feature type="transmembrane region" description="Helical" evidence="10">
    <location>
        <begin position="78"/>
        <end position="95"/>
    </location>
</feature>
<evidence type="ECO:0000256" key="8">
    <source>
        <dbReference type="ARBA" id="ARBA00023209"/>
    </source>
</evidence>
<keyword evidence="5 10" id="KW-1133">Transmembrane helix</keyword>
<dbReference type="HOGENOM" id="CLU_081254_7_2_0"/>
<keyword evidence="1" id="KW-1003">Cell membrane</keyword>
<dbReference type="EMBL" id="CP002630">
    <property type="protein sequence ID" value="AEB12305.1"/>
    <property type="molecule type" value="Genomic_DNA"/>
</dbReference>
<evidence type="ECO:0000313" key="11">
    <source>
        <dbReference type="EMBL" id="AEB12305.1"/>
    </source>
</evidence>
<keyword evidence="6" id="KW-0443">Lipid metabolism</keyword>
<dbReference type="OrthoDB" id="9777124at2"/>
<dbReference type="InterPro" id="IPR003811">
    <property type="entry name" value="G3P_acylTferase_PlsY"/>
</dbReference>
<dbReference type="GO" id="GO:0005886">
    <property type="term" value="C:plasma membrane"/>
    <property type="evidence" value="ECO:0007669"/>
    <property type="project" value="InterPro"/>
</dbReference>
<dbReference type="PANTHER" id="PTHR30309">
    <property type="entry name" value="INNER MEMBRANE PROTEIN YGIH"/>
    <property type="match status" value="1"/>
</dbReference>
<dbReference type="AlphaFoldDB" id="F2NQU1"/>
<keyword evidence="9" id="KW-1208">Phospholipid metabolism</keyword>
<sequence>MDGLLVALSYLVGSLAFGVIAGLLRGTDIRRADLPGGSGVFRQLGPAWGVAVALLDMAKGAVVAYLSVFAEHPWTVPLMALGVVAGHTWPLYFGFRGGGGIAPTLGFFLYLRPGPTLAALGVGLLGVLLYYLAYWRHTRRGIYPIPFGAIWGYAYLLYALRTDPKALSAVLLVALAVLARGLQILMRRR</sequence>
<evidence type="ECO:0000256" key="1">
    <source>
        <dbReference type="ARBA" id="ARBA00022475"/>
    </source>
</evidence>
<keyword evidence="4 10" id="KW-0812">Transmembrane</keyword>
<reference evidence="11 12" key="1">
    <citation type="journal article" date="2012" name="Stand. Genomic Sci.">
        <title>Complete genome sequence of the aerobic, heterotroph Marinithermus hydrothermalis type strain (T1(T)) from a deep-sea hydrothermal vent chimney.</title>
        <authorList>
            <person name="Copeland A."/>
            <person name="Gu W."/>
            <person name="Yasawong M."/>
            <person name="Lapidus A."/>
            <person name="Lucas S."/>
            <person name="Deshpande S."/>
            <person name="Pagani I."/>
            <person name="Tapia R."/>
            <person name="Cheng J.F."/>
            <person name="Goodwin L.A."/>
            <person name="Pitluck S."/>
            <person name="Liolios K."/>
            <person name="Ivanova N."/>
            <person name="Mavromatis K."/>
            <person name="Mikhailova N."/>
            <person name="Pati A."/>
            <person name="Chen A."/>
            <person name="Palaniappan K."/>
            <person name="Land M."/>
            <person name="Pan C."/>
            <person name="Brambilla E.M."/>
            <person name="Rohde M."/>
            <person name="Tindall B.J."/>
            <person name="Sikorski J."/>
            <person name="Goker M."/>
            <person name="Detter J.C."/>
            <person name="Bristow J."/>
            <person name="Eisen J.A."/>
            <person name="Markowitz V."/>
            <person name="Hugenholtz P."/>
            <person name="Kyrpides N.C."/>
            <person name="Klenk H.P."/>
            <person name="Woyke T."/>
        </authorList>
    </citation>
    <scope>NUCLEOTIDE SEQUENCE [LARGE SCALE GENOMIC DNA]</scope>
    <source>
        <strain evidence="12">DSM 14884 / JCM 11576 / T1</strain>
    </source>
</reference>
<feature type="transmembrane region" description="Helical" evidence="10">
    <location>
        <begin position="166"/>
        <end position="186"/>
    </location>
</feature>
<dbReference type="GO" id="GO:0008654">
    <property type="term" value="P:phospholipid biosynthetic process"/>
    <property type="evidence" value="ECO:0007669"/>
    <property type="project" value="UniProtKB-KW"/>
</dbReference>
<evidence type="ECO:0000256" key="5">
    <source>
        <dbReference type="ARBA" id="ARBA00022989"/>
    </source>
</evidence>
<feature type="transmembrane region" description="Helical" evidence="10">
    <location>
        <begin position="115"/>
        <end position="134"/>
    </location>
</feature>
<dbReference type="RefSeq" id="WP_013704352.1">
    <property type="nucleotide sequence ID" value="NC_015387.1"/>
</dbReference>
<evidence type="ECO:0000256" key="2">
    <source>
        <dbReference type="ARBA" id="ARBA00022516"/>
    </source>
</evidence>
<gene>
    <name evidence="11" type="ordered locus">Marky_1570</name>
</gene>
<dbReference type="PANTHER" id="PTHR30309:SF0">
    <property type="entry name" value="GLYCEROL-3-PHOSPHATE ACYLTRANSFERASE-RELATED"/>
    <property type="match status" value="1"/>
</dbReference>
<evidence type="ECO:0000313" key="12">
    <source>
        <dbReference type="Proteomes" id="UP000007030"/>
    </source>
</evidence>
<evidence type="ECO:0000256" key="4">
    <source>
        <dbReference type="ARBA" id="ARBA00022692"/>
    </source>
</evidence>
<keyword evidence="8" id="KW-0594">Phospholipid biosynthesis</keyword>
<proteinExistence type="predicted"/>
<dbReference type="KEGG" id="mhd:Marky_1570"/>
<feature type="transmembrane region" description="Helical" evidence="10">
    <location>
        <begin position="45"/>
        <end position="66"/>
    </location>
</feature>
<keyword evidence="7 10" id="KW-0472">Membrane</keyword>
<dbReference type="GO" id="GO:0043772">
    <property type="term" value="F:acyl-phosphate glycerol-3-phosphate acyltransferase activity"/>
    <property type="evidence" value="ECO:0007669"/>
    <property type="project" value="InterPro"/>
</dbReference>
<evidence type="ECO:0000256" key="9">
    <source>
        <dbReference type="ARBA" id="ARBA00023264"/>
    </source>
</evidence>